<dbReference type="STRING" id="1238424.J07HQW1_01254"/>
<proteinExistence type="predicted"/>
<dbReference type="HOGENOM" id="CLU_220551_0_0_2"/>
<evidence type="ECO:0000313" key="2">
    <source>
        <dbReference type="Proteomes" id="UP000030649"/>
    </source>
</evidence>
<dbReference type="Proteomes" id="UP000030649">
    <property type="component" value="Unassembled WGS sequence"/>
</dbReference>
<accession>U1PCC0</accession>
<gene>
    <name evidence="1" type="ORF">J07HQW1_01254</name>
</gene>
<organism evidence="1 2">
    <name type="scientific">Haloquadratum walsbyi J07HQW1</name>
    <dbReference type="NCBI Taxonomy" id="1238424"/>
    <lineage>
        <taxon>Archaea</taxon>
        <taxon>Methanobacteriati</taxon>
        <taxon>Methanobacteriota</taxon>
        <taxon>Stenosarchaea group</taxon>
        <taxon>Halobacteria</taxon>
        <taxon>Halobacteriales</taxon>
        <taxon>Haloferacaceae</taxon>
        <taxon>Haloquadratum</taxon>
    </lineage>
</organism>
<reference evidence="1 2" key="1">
    <citation type="journal article" date="2013" name="PLoS ONE">
        <title>Assembly-driven community genomics of a hypersaline microbial ecosystem.</title>
        <authorList>
            <person name="Podell S."/>
            <person name="Ugalde J.A."/>
            <person name="Narasingarao P."/>
            <person name="Banfield J.F."/>
            <person name="Heidelberg K.B."/>
            <person name="Allen E.E."/>
        </authorList>
    </citation>
    <scope>NUCLEOTIDE SEQUENCE [LARGE SCALE GENOMIC DNA]</scope>
    <source>
        <strain evidence="2">J07HQW1</strain>
    </source>
</reference>
<sequence length="31" mass="3237">MSKRGKIIITLAAVALIYTLIASRSDGGDTT</sequence>
<name>U1PCC0_9EURY</name>
<protein>
    <submittedName>
        <fullName evidence="1">Uncharacterized protein</fullName>
    </submittedName>
</protein>
<dbReference type="EMBL" id="KE356560">
    <property type="protein sequence ID" value="ERG91222.1"/>
    <property type="molecule type" value="Genomic_DNA"/>
</dbReference>
<dbReference type="AlphaFoldDB" id="U1PCC0"/>
<evidence type="ECO:0000313" key="1">
    <source>
        <dbReference type="EMBL" id="ERG91222.1"/>
    </source>
</evidence>